<dbReference type="OrthoDB" id="247448at2759"/>
<proteinExistence type="predicted"/>
<feature type="region of interest" description="Disordered" evidence="1">
    <location>
        <begin position="107"/>
        <end position="143"/>
    </location>
</feature>
<dbReference type="EMBL" id="AUPL01000851">
    <property type="protein sequence ID" value="ESL11399.1"/>
    <property type="molecule type" value="Genomic_DNA"/>
</dbReference>
<accession>A0A061J910</accession>
<gene>
    <name evidence="2" type="ORF">TRSC58_00851</name>
</gene>
<reference evidence="2 3" key="1">
    <citation type="submission" date="2013-07" db="EMBL/GenBank/DDBJ databases">
        <authorList>
            <person name="Stoco P.H."/>
            <person name="Wagner G."/>
            <person name="Gerber A."/>
            <person name="Zaha A."/>
            <person name="Thompson C."/>
            <person name="Bartholomeu D.C."/>
            <person name="Luckemeyer D.D."/>
            <person name="Bahia D."/>
            <person name="Loreto E."/>
            <person name="Prestes E.B."/>
            <person name="Lima F.M."/>
            <person name="Rodrigues-Luiz G."/>
            <person name="Vallejo G.A."/>
            <person name="Filho J.F."/>
            <person name="Monteiro K.M."/>
            <person name="Tyler K.M."/>
            <person name="de Almeida L.G."/>
            <person name="Ortiz M.F."/>
            <person name="Siervo M.A."/>
            <person name="de Moraes M.H."/>
            <person name="Cunha O.L."/>
            <person name="Mendonca-Neto R."/>
            <person name="Silva R."/>
            <person name="Teixeira S.M."/>
            <person name="Murta S.M."/>
            <person name="Sincero T.C."/>
            <person name="Mendes T.A."/>
            <person name="Urmenyi T.P."/>
            <person name="Silva V.G."/>
            <person name="da Rocha W.D."/>
            <person name="Andersson B."/>
            <person name="Romanha A.J."/>
            <person name="Steindel M."/>
            <person name="de Vasconcelos A.T."/>
            <person name="Grisard E.C."/>
        </authorList>
    </citation>
    <scope>NUCLEOTIDE SEQUENCE [LARGE SCALE GENOMIC DNA]</scope>
    <source>
        <strain evidence="2 3">SC58</strain>
    </source>
</reference>
<protein>
    <submittedName>
        <fullName evidence="2">Uncharacterized protein</fullName>
    </submittedName>
</protein>
<feature type="compositionally biased region" description="Low complexity" evidence="1">
    <location>
        <begin position="119"/>
        <end position="136"/>
    </location>
</feature>
<dbReference type="VEuPathDB" id="TriTrypDB:TRSC58_00851"/>
<keyword evidence="3" id="KW-1185">Reference proteome</keyword>
<evidence type="ECO:0000313" key="3">
    <source>
        <dbReference type="Proteomes" id="UP000031737"/>
    </source>
</evidence>
<dbReference type="AlphaFoldDB" id="A0A061J910"/>
<organism evidence="2 3">
    <name type="scientific">Trypanosoma rangeli SC58</name>
    <dbReference type="NCBI Taxonomy" id="429131"/>
    <lineage>
        <taxon>Eukaryota</taxon>
        <taxon>Discoba</taxon>
        <taxon>Euglenozoa</taxon>
        <taxon>Kinetoplastea</taxon>
        <taxon>Metakinetoplastina</taxon>
        <taxon>Trypanosomatida</taxon>
        <taxon>Trypanosomatidae</taxon>
        <taxon>Trypanosoma</taxon>
        <taxon>Herpetosoma</taxon>
    </lineage>
</organism>
<dbReference type="Proteomes" id="UP000031737">
    <property type="component" value="Unassembled WGS sequence"/>
</dbReference>
<comment type="caution">
    <text evidence="2">The sequence shown here is derived from an EMBL/GenBank/DDBJ whole genome shotgun (WGS) entry which is preliminary data.</text>
</comment>
<feature type="compositionally biased region" description="Basic and acidic residues" evidence="1">
    <location>
        <begin position="66"/>
        <end position="76"/>
    </location>
</feature>
<feature type="compositionally biased region" description="Polar residues" evidence="1">
    <location>
        <begin position="176"/>
        <end position="196"/>
    </location>
</feature>
<name>A0A061J910_TRYRA</name>
<feature type="compositionally biased region" description="Low complexity" evidence="1">
    <location>
        <begin position="77"/>
        <end position="89"/>
    </location>
</feature>
<feature type="region of interest" description="Disordered" evidence="1">
    <location>
        <begin position="168"/>
        <end position="207"/>
    </location>
</feature>
<feature type="region of interest" description="Disordered" evidence="1">
    <location>
        <begin position="26"/>
        <end position="89"/>
    </location>
</feature>
<evidence type="ECO:0000313" key="2">
    <source>
        <dbReference type="EMBL" id="ESL11399.1"/>
    </source>
</evidence>
<sequence>MSLTNYMSSILSEVQQFGQAYVDSLVAPRDKKDHESPGSGAAAEHHGVPPGTTAPPLPFSASTHRAHGDSGAEHGRNFNSSTTSSNTYSVQHQPGVLAGLQHAPVESLGQHEEPVRPVESATEGLASSLSSSAPLETVATPGVRGASLRKRAVKKTGRAPRSKFGAVKIEPEPGTATVTQPAAGATSASVDVSPRQSEGENAVSSCQPEKKTVTDVVEVAAGVAPLGWGRWPQSIQQLLSTSLEQRRSPAGSEWVQGVLSHFATKVAVGTLVRAARDPMPSTASVLSPSVAPPSEGAWRHADAELRRSVRRAIPREVFGLYASDYDNVTAANFLVRPGNVVYSSGRCMIMLQKALHGSLAAARRWYDERRTRPLSLPLLPLAPGSVVDCGISTFMALCFVPLLHTGMEQIQDGTLRHAPLPEQRLQLERTALDVWVKEAMELFCKVFLEGEATEFGRSRCADGRGSPSSELDAVENVMRDGTAALWLMREAMVLTLLLLWALQSCTL</sequence>
<evidence type="ECO:0000256" key="1">
    <source>
        <dbReference type="SAM" id="MobiDB-lite"/>
    </source>
</evidence>